<dbReference type="Pfam" id="PF01661">
    <property type="entry name" value="Macro"/>
    <property type="match status" value="1"/>
</dbReference>
<dbReference type="SUPFAM" id="SSF52087">
    <property type="entry name" value="CRAL/TRIO domain"/>
    <property type="match status" value="1"/>
</dbReference>
<organism evidence="4 5">
    <name type="scientific">Chanos chanos</name>
    <name type="common">Milkfish</name>
    <name type="synonym">Mugil chanos</name>
    <dbReference type="NCBI Taxonomy" id="29144"/>
    <lineage>
        <taxon>Eukaryota</taxon>
        <taxon>Metazoa</taxon>
        <taxon>Chordata</taxon>
        <taxon>Craniata</taxon>
        <taxon>Vertebrata</taxon>
        <taxon>Euteleostomi</taxon>
        <taxon>Actinopterygii</taxon>
        <taxon>Neopterygii</taxon>
        <taxon>Teleostei</taxon>
        <taxon>Ostariophysi</taxon>
        <taxon>Gonorynchiformes</taxon>
        <taxon>Chanidae</taxon>
        <taxon>Chanos</taxon>
    </lineage>
</organism>
<feature type="compositionally biased region" description="Low complexity" evidence="2">
    <location>
        <begin position="41"/>
        <end position="50"/>
    </location>
</feature>
<sequence length="500" mass="56662">MDPLGARSQIVDVQTLPTWDESAGTERQGEGKVRLKERSDSLSSQQHSISSPFPYREDINRKIVLFNGDVALLNCTAIVSTSNETLTDKNPVSDSIHIHAGPELREELLKLKGCRTGEAKMTKGFNLAACFIIHTVGPKYKAKYRTAAESSLYSCYRNVMQLAREQAMLSVGLCVISTAKRGYPLEDATHIALRTVRRFLENHGESIETVVFVVSDVEEPVYRKLLPLYYPRSEEEERAALPLIPADIGNAEGEPVVPERQIRIAEKPGNLEDNSEEESLESDLGQVGTHAFARMEGDVDKQRKLILQGQLSEAALQKQHQRNYNRWLCRARAEDLSDIAALKALYQTGVDRCGRTVMVVVGRNIPIPFIDMEKVLLYFIHVMDHITVKEYVMVYFHTLTAEHNHLDSDFLKKLYDIVDAKFKKNLKAFYFVHPTFRSKVSTWFFTTFSVSGLKEKIHHVENLQQLFTCVLPEQIDIPPFVLEYDARVNGPYQSSHSSSL</sequence>
<dbReference type="PROSITE" id="PS51154">
    <property type="entry name" value="MACRO"/>
    <property type="match status" value="1"/>
</dbReference>
<dbReference type="InterPro" id="IPR002589">
    <property type="entry name" value="Macro_dom"/>
</dbReference>
<dbReference type="InterPro" id="IPR035793">
    <property type="entry name" value="Macro_GDAP2"/>
</dbReference>
<dbReference type="GeneID" id="115822846"/>
<feature type="compositionally biased region" description="Basic and acidic residues" evidence="2">
    <location>
        <begin position="27"/>
        <end position="40"/>
    </location>
</feature>
<dbReference type="SUPFAM" id="SSF52949">
    <property type="entry name" value="Macro domain-like"/>
    <property type="match status" value="1"/>
</dbReference>
<dbReference type="Gene3D" id="3.40.525.10">
    <property type="entry name" value="CRAL-TRIO lipid binding domain"/>
    <property type="match status" value="1"/>
</dbReference>
<gene>
    <name evidence="5 6" type="primary">gdap2</name>
</gene>
<feature type="region of interest" description="Disordered" evidence="2">
    <location>
        <begin position="1"/>
        <end position="50"/>
    </location>
</feature>
<keyword evidence="4" id="KW-1185">Reference proteome</keyword>
<dbReference type="CDD" id="cd00170">
    <property type="entry name" value="SEC14"/>
    <property type="match status" value="1"/>
</dbReference>
<dbReference type="SMART" id="SM00516">
    <property type="entry name" value="SEC14"/>
    <property type="match status" value="1"/>
</dbReference>
<dbReference type="InterPro" id="IPR043472">
    <property type="entry name" value="Macro_dom-like"/>
</dbReference>
<dbReference type="Gene3D" id="3.40.220.10">
    <property type="entry name" value="Leucine Aminopeptidase, subunit E, domain 1"/>
    <property type="match status" value="1"/>
</dbReference>
<name>A0A6J2WH15_CHACN</name>
<evidence type="ECO:0000313" key="5">
    <source>
        <dbReference type="RefSeq" id="XP_030642646.1"/>
    </source>
</evidence>
<reference evidence="5 6" key="1">
    <citation type="submission" date="2025-04" db="UniProtKB">
        <authorList>
            <consortium name="RefSeq"/>
        </authorList>
    </citation>
    <scope>IDENTIFICATION</scope>
</reference>
<dbReference type="OrthoDB" id="365077at2759"/>
<feature type="domain" description="Macro" evidence="3">
    <location>
        <begin position="50"/>
        <end position="230"/>
    </location>
</feature>
<proteinExistence type="inferred from homology"/>
<dbReference type="PANTHER" id="PTHR11106:SF72">
    <property type="entry name" value="GANGLIOSIDE-INDUCED DIFFERENTIATION-ASSOCIATED PROTEIN 2"/>
    <property type="match status" value="1"/>
</dbReference>
<dbReference type="Proteomes" id="UP000504632">
    <property type="component" value="Chromosome 10"/>
</dbReference>
<comment type="similarity">
    <text evidence="1">Belongs to the GDAP2 family.</text>
</comment>
<dbReference type="InterPro" id="IPR001251">
    <property type="entry name" value="CRAL-TRIO_dom"/>
</dbReference>
<evidence type="ECO:0000313" key="4">
    <source>
        <dbReference type="Proteomes" id="UP000504632"/>
    </source>
</evidence>
<dbReference type="AlphaFoldDB" id="A0A6J2WH15"/>
<dbReference type="RefSeq" id="XP_030642646.1">
    <property type="nucleotide sequence ID" value="XM_030786786.1"/>
</dbReference>
<dbReference type="InterPro" id="IPR036865">
    <property type="entry name" value="CRAL-TRIO_dom_sf"/>
</dbReference>
<evidence type="ECO:0000259" key="3">
    <source>
        <dbReference type="PROSITE" id="PS51154"/>
    </source>
</evidence>
<evidence type="ECO:0000313" key="6">
    <source>
        <dbReference type="RefSeq" id="XP_030642648.1"/>
    </source>
</evidence>
<evidence type="ECO:0000256" key="2">
    <source>
        <dbReference type="SAM" id="MobiDB-lite"/>
    </source>
</evidence>
<evidence type="ECO:0000256" key="1">
    <source>
        <dbReference type="ARBA" id="ARBA00008355"/>
    </source>
</evidence>
<protein>
    <submittedName>
        <fullName evidence="5 6">Ganglioside-induced differentiation-associated protein 2</fullName>
    </submittedName>
</protein>
<dbReference type="RefSeq" id="XP_030642648.1">
    <property type="nucleotide sequence ID" value="XM_030786788.1"/>
</dbReference>
<dbReference type="Pfam" id="PF13716">
    <property type="entry name" value="CRAL_TRIO_2"/>
    <property type="match status" value="1"/>
</dbReference>
<accession>A0A6J2WH15</accession>
<dbReference type="PANTHER" id="PTHR11106">
    <property type="entry name" value="GANGLIOSIDE INDUCED DIFFERENTIATION ASSOCIATED PROTEIN 2-RELATED"/>
    <property type="match status" value="1"/>
</dbReference>
<dbReference type="CDD" id="cd02905">
    <property type="entry name" value="Macro_GDAP2-like"/>
    <property type="match status" value="1"/>
</dbReference>
<dbReference type="CTD" id="54834"/>
<dbReference type="SMART" id="SM00506">
    <property type="entry name" value="A1pp"/>
    <property type="match status" value="1"/>
</dbReference>